<sequence>MLYHVLSQRFCSQQPQKKILYKSQSLRKNSSNLPFSHLLGGKSPFSFRKKPPNPPIFAATLPRCGGPVRCPRHVSYVGNKPDTFQIYQQNGKVCARRTDYEGDWSVHLQVFCQGRSTSGISGLKKLRIGSSLDNNVKCVEDPGVKCDENAKQLGRTGKYPDTFHIYSHGNQICARRTDSPEGWGIDLVLRCQRTGNPKAWSSMGGKTKVSIGSSLDSHVKCVDAPRAVHCDSTAKQLGRTGKYPDTFHIYHEGDKICARRTDAEAGWGLDLVLECTRSQSGFGGYSYGHRSDYHSYGSDYHYGGYHSGSLYIPSEHSYGSHYHSSHQSYGHHYGGSYGGSYGHFGSRAGLAKVSIGSSLDSHVKCVDAPRAVHCDSTAKQLGRTGKYPDTFHIYHEGDKICARRTDAEAGWSLDLELECQRTGYGGYKGNSHHSYHSSASYKQSKKRVEIGSSDQYIKCVLDPGHVHCDNTASQVGRTGEFPDTFHIYHQGTQILEGTESDVDLPILLTLNALFPMKRICARRTDAQAAWSINLVLDCDLYYKKHYGTSGSTSPGTAFQIGSSPQSALKCVEDPGYLQCDDSAEQVGRTGEFPDTFHIYHENEKICAQRTDANSGWGLNLVLDCRPAHAGYDPGQGDGYYITPKVKFCCAQHLFSEACPYDCEAGDSSVEVTWTSTKREWCCRNRRMGCPANTVASALGGGMGGTTYDCAVADPLSTASQGGEVSVVTAARYDCTHGSKESWSQDKAQYCRLWLDVPKGFHFTECDSDPIGWTKEKARWCQAVGLNEQHAPHKCSRGHPDTWTQQKFEFCCVIKGIGCRQEDPLQMELDPKLRTPPFRDKPNGAMAAIYLCYLCLARHVTGPQGGGRVELQGDPGGRLKDANRNDWEEDASEDALDEAPSYPRPMQGDFAALELHFDCVADEDEILAWSATRQRWCCQKWGLGCKAIGHFNCSAGLWNWQRGWSRQKKNYCCKHEEKGCDGTAHDCTQDTQDLSPDGKKWCCENHMYSNGCPFNCQHGLKLWKIGFSIVGV</sequence>
<evidence type="ECO:0000313" key="4">
    <source>
        <dbReference type="EMBL" id="CAL4801774.1"/>
    </source>
</evidence>
<dbReference type="AlphaFoldDB" id="A0A9P1DS26"/>
<feature type="region of interest" description="Disordered" evidence="1">
    <location>
        <begin position="865"/>
        <end position="902"/>
    </location>
</feature>
<evidence type="ECO:0000313" key="2">
    <source>
        <dbReference type="EMBL" id="CAI4014462.1"/>
    </source>
</evidence>
<dbReference type="EMBL" id="CAMXCT010006357">
    <property type="protein sequence ID" value="CAI4014462.1"/>
    <property type="molecule type" value="Genomic_DNA"/>
</dbReference>
<evidence type="ECO:0000313" key="5">
    <source>
        <dbReference type="Proteomes" id="UP001152797"/>
    </source>
</evidence>
<dbReference type="EMBL" id="CAMXCT030006357">
    <property type="protein sequence ID" value="CAL4801774.1"/>
    <property type="molecule type" value="Genomic_DNA"/>
</dbReference>
<feature type="compositionally biased region" description="Acidic residues" evidence="1">
    <location>
        <begin position="886"/>
        <end position="896"/>
    </location>
</feature>
<gene>
    <name evidence="2" type="ORF">C1SCF055_LOCUS39364</name>
</gene>
<reference evidence="2" key="1">
    <citation type="submission" date="2022-10" db="EMBL/GenBank/DDBJ databases">
        <authorList>
            <person name="Chen Y."/>
            <person name="Dougan E. K."/>
            <person name="Chan C."/>
            <person name="Rhodes N."/>
            <person name="Thang M."/>
        </authorList>
    </citation>
    <scope>NUCLEOTIDE SEQUENCE</scope>
</reference>
<name>A0A9P1DS26_9DINO</name>
<comment type="caution">
    <text evidence="2">The sequence shown here is derived from an EMBL/GenBank/DDBJ whole genome shotgun (WGS) entry which is preliminary data.</text>
</comment>
<dbReference type="EMBL" id="CAMXCT020006357">
    <property type="protein sequence ID" value="CAL1167837.1"/>
    <property type="molecule type" value="Genomic_DNA"/>
</dbReference>
<proteinExistence type="predicted"/>
<keyword evidence="5" id="KW-1185">Reference proteome</keyword>
<reference evidence="3" key="2">
    <citation type="submission" date="2024-04" db="EMBL/GenBank/DDBJ databases">
        <authorList>
            <person name="Chen Y."/>
            <person name="Shah S."/>
            <person name="Dougan E. K."/>
            <person name="Thang M."/>
            <person name="Chan C."/>
        </authorList>
    </citation>
    <scope>NUCLEOTIDE SEQUENCE [LARGE SCALE GENOMIC DNA]</scope>
</reference>
<dbReference type="OrthoDB" id="423572at2759"/>
<evidence type="ECO:0000313" key="3">
    <source>
        <dbReference type="EMBL" id="CAL1167837.1"/>
    </source>
</evidence>
<feature type="compositionally biased region" description="Basic and acidic residues" evidence="1">
    <location>
        <begin position="876"/>
        <end position="885"/>
    </location>
</feature>
<dbReference type="Proteomes" id="UP001152797">
    <property type="component" value="Unassembled WGS sequence"/>
</dbReference>
<organism evidence="2">
    <name type="scientific">Cladocopium goreaui</name>
    <dbReference type="NCBI Taxonomy" id="2562237"/>
    <lineage>
        <taxon>Eukaryota</taxon>
        <taxon>Sar</taxon>
        <taxon>Alveolata</taxon>
        <taxon>Dinophyceae</taxon>
        <taxon>Suessiales</taxon>
        <taxon>Symbiodiniaceae</taxon>
        <taxon>Cladocopium</taxon>
    </lineage>
</organism>
<protein>
    <submittedName>
        <fullName evidence="4">Laforin</fullName>
    </submittedName>
</protein>
<accession>A0A9P1DS26</accession>
<evidence type="ECO:0000256" key="1">
    <source>
        <dbReference type="SAM" id="MobiDB-lite"/>
    </source>
</evidence>